<keyword evidence="3" id="KW-1185">Reference proteome</keyword>
<feature type="domain" description="Integrase zinc-binding" evidence="1">
    <location>
        <begin position="166"/>
        <end position="221"/>
    </location>
</feature>
<organism evidence="2 3">
    <name type="scientific">Anopheles quadriannulatus</name>
    <name type="common">Mosquito</name>
    <dbReference type="NCBI Taxonomy" id="34691"/>
    <lineage>
        <taxon>Eukaryota</taxon>
        <taxon>Metazoa</taxon>
        <taxon>Ecdysozoa</taxon>
        <taxon>Arthropoda</taxon>
        <taxon>Hexapoda</taxon>
        <taxon>Insecta</taxon>
        <taxon>Pterygota</taxon>
        <taxon>Neoptera</taxon>
        <taxon>Endopterygota</taxon>
        <taxon>Diptera</taxon>
        <taxon>Nematocera</taxon>
        <taxon>Culicoidea</taxon>
        <taxon>Culicidae</taxon>
        <taxon>Anophelinae</taxon>
        <taxon>Anopheles</taxon>
    </lineage>
</organism>
<dbReference type="InterPro" id="IPR041588">
    <property type="entry name" value="Integrase_H2C2"/>
</dbReference>
<protein>
    <submittedName>
        <fullName evidence="2">Integrase_H2C2 domain-containing protein</fullName>
    </submittedName>
</protein>
<name>A0A182XIQ8_ANOQN</name>
<evidence type="ECO:0000259" key="1">
    <source>
        <dbReference type="Pfam" id="PF17921"/>
    </source>
</evidence>
<dbReference type="AlphaFoldDB" id="A0A182XIQ8"/>
<dbReference type="VEuPathDB" id="VectorBase:AQUA009742"/>
<dbReference type="EnsemblMetazoa" id="AQUA009742-RA">
    <property type="protein sequence ID" value="AQUA009742-PA"/>
    <property type="gene ID" value="AQUA009742"/>
</dbReference>
<dbReference type="STRING" id="34691.A0A182XIQ8"/>
<proteinExistence type="predicted"/>
<reference evidence="2" key="1">
    <citation type="submission" date="2020-05" db="UniProtKB">
        <authorList>
            <consortium name="EnsemblMetazoa"/>
        </authorList>
    </citation>
    <scope>IDENTIFICATION</scope>
    <source>
        <strain evidence="2">SANGQUA</strain>
    </source>
</reference>
<dbReference type="Proteomes" id="UP000076407">
    <property type="component" value="Unassembled WGS sequence"/>
</dbReference>
<sequence>KVKASLKQETKGVFWVDSTILLYWIAANPSRWKPFVANRRYSISRIGHNGSMYLVKTIISRGMSPSELFRSELWWDGPKWLRHSNEWASSITAPDLRQACNVLVRMAQAETFAEEIKNVKKGQVKGSSKLEALAPILVADILCVGGRLQNAPVSKTRKHPIILDPNHPLTTLIMQSHHHQFKHPAPQLLISIVRERFWPLRARNLARRLVHNCVKCFRSKPTCMEQLMGDLPPERRSNVLWLVRGKPALIECDNAKNFRGAARVLKELYDLFKTQQAQEAITTQ</sequence>
<dbReference type="Pfam" id="PF17921">
    <property type="entry name" value="Integrase_H2C2"/>
    <property type="match status" value="1"/>
</dbReference>
<evidence type="ECO:0000313" key="2">
    <source>
        <dbReference type="EnsemblMetazoa" id="AQUA009742-PA"/>
    </source>
</evidence>
<dbReference type="PANTHER" id="PTHR47331">
    <property type="entry name" value="PHD-TYPE DOMAIN-CONTAINING PROTEIN"/>
    <property type="match status" value="1"/>
</dbReference>
<accession>A0A182XIQ8</accession>
<evidence type="ECO:0000313" key="3">
    <source>
        <dbReference type="Proteomes" id="UP000076407"/>
    </source>
</evidence>